<comment type="cofactor">
    <cofactor evidence="6">
        <name>Mg(2+)</name>
        <dbReference type="ChEBI" id="CHEBI:18420"/>
    </cofactor>
    <text evidence="6">Binds 1 Mg(2+) ion per trimer.</text>
</comment>
<keyword evidence="6" id="KW-0479">Metal-binding</keyword>
<dbReference type="InterPro" id="IPR003188">
    <property type="entry name" value="PTS_IIA_lac/cel"/>
</dbReference>
<proteinExistence type="predicted"/>
<dbReference type="Gene3D" id="1.20.58.80">
    <property type="entry name" value="Phosphotransferase system, lactose/cellobiose-type IIA subunit"/>
    <property type="match status" value="1"/>
</dbReference>
<organism evidence="8 9">
    <name type="scientific">Vagococcus lutrae</name>
    <dbReference type="NCBI Taxonomy" id="81947"/>
    <lineage>
        <taxon>Bacteria</taxon>
        <taxon>Bacillati</taxon>
        <taxon>Bacillota</taxon>
        <taxon>Bacilli</taxon>
        <taxon>Lactobacillales</taxon>
        <taxon>Enterococcaceae</taxon>
        <taxon>Vagococcus</taxon>
    </lineage>
</organism>
<dbReference type="Proteomes" id="UP001179600">
    <property type="component" value="Chromosome"/>
</dbReference>
<dbReference type="CDD" id="cd00215">
    <property type="entry name" value="PTS_IIA_lac"/>
    <property type="match status" value="1"/>
</dbReference>
<keyword evidence="6" id="KW-0460">Magnesium</keyword>
<feature type="modified residue" description="Phosphohistidine; by HPr" evidence="7">
    <location>
        <position position="77"/>
    </location>
</feature>
<keyword evidence="4" id="KW-0598">Phosphotransferase system</keyword>
<evidence type="ECO:0000313" key="8">
    <source>
        <dbReference type="EMBL" id="WCG21858.1"/>
    </source>
</evidence>
<dbReference type="InterPro" id="IPR036542">
    <property type="entry name" value="PTS_IIA_lac/cel_sf"/>
</dbReference>
<sequence>MDEKINEISMTIILHAGDARKLVMEALSSIGDNDFQEADNKLVEAKKKINLAHRAQTTTIQSEASGEKQTFSLLFAHAQDTLMTISSEWNIAKKMIEIFEKVDKRLERLENEK</sequence>
<evidence type="ECO:0000256" key="2">
    <source>
        <dbReference type="ARBA" id="ARBA00022597"/>
    </source>
</evidence>
<feature type="active site" description="Tele-phosphohistidine intermediate" evidence="5">
    <location>
        <position position="77"/>
    </location>
</feature>
<dbReference type="PANTHER" id="PTHR34382:SF7">
    <property type="entry name" value="PTS SYSTEM N,N'-DIACETYLCHITOBIOSE-SPECIFIC EIIA COMPONENT"/>
    <property type="match status" value="1"/>
</dbReference>
<dbReference type="GO" id="GO:0016740">
    <property type="term" value="F:transferase activity"/>
    <property type="evidence" value="ECO:0007669"/>
    <property type="project" value="UniProtKB-KW"/>
</dbReference>
<evidence type="ECO:0000256" key="3">
    <source>
        <dbReference type="ARBA" id="ARBA00022679"/>
    </source>
</evidence>
<dbReference type="SUPFAM" id="SSF46973">
    <property type="entry name" value="Enzyme IIa from lactose specific PTS, IIa-lac"/>
    <property type="match status" value="1"/>
</dbReference>
<keyword evidence="1" id="KW-0813">Transport</keyword>
<keyword evidence="2" id="KW-0762">Sugar transport</keyword>
<dbReference type="Pfam" id="PF02255">
    <property type="entry name" value="PTS_IIA"/>
    <property type="match status" value="1"/>
</dbReference>
<dbReference type="GO" id="GO:0046872">
    <property type="term" value="F:metal ion binding"/>
    <property type="evidence" value="ECO:0007669"/>
    <property type="project" value="UniProtKB-KW"/>
</dbReference>
<dbReference type="PIRSF" id="PIRSF000699">
    <property type="entry name" value="PTS_IILac_III"/>
    <property type="match status" value="1"/>
</dbReference>
<dbReference type="PANTHER" id="PTHR34382">
    <property type="entry name" value="PTS SYSTEM N,N'-DIACETYLCHITOBIOSE-SPECIFIC EIIA COMPONENT"/>
    <property type="match status" value="1"/>
</dbReference>
<reference evidence="8" key="1">
    <citation type="submission" date="2023-01" db="EMBL/GenBank/DDBJ databases">
        <title>Oxazolidinone resistance genes in florfenicol resistant enterococci from beef cattle and veal calves at slaughter.</title>
        <authorList>
            <person name="Biggel M."/>
        </authorList>
    </citation>
    <scope>NUCLEOTIDE SEQUENCE</scope>
    <source>
        <strain evidence="8">K204-1</strain>
    </source>
</reference>
<evidence type="ECO:0000313" key="9">
    <source>
        <dbReference type="Proteomes" id="UP001179600"/>
    </source>
</evidence>
<evidence type="ECO:0000256" key="5">
    <source>
        <dbReference type="PIRSR" id="PIRSR000699-1"/>
    </source>
</evidence>
<dbReference type="GO" id="GO:0009401">
    <property type="term" value="P:phosphoenolpyruvate-dependent sugar phosphotransferase system"/>
    <property type="evidence" value="ECO:0007669"/>
    <property type="project" value="UniProtKB-KW"/>
</dbReference>
<protein>
    <submittedName>
        <fullName evidence="8">PTS lactose/cellobiose transporter subunit IIA</fullName>
    </submittedName>
</protein>
<gene>
    <name evidence="8" type="ORF">PML95_05465</name>
</gene>
<dbReference type="RefSeq" id="WP_126762013.1">
    <property type="nucleotide sequence ID" value="NZ_CP116507.1"/>
</dbReference>
<feature type="binding site" evidence="6">
    <location>
        <position position="80"/>
    </location>
    <ligand>
        <name>Mg(2+)</name>
        <dbReference type="ChEBI" id="CHEBI:18420"/>
        <note>ligand shared between all trimeric partners</note>
    </ligand>
</feature>
<dbReference type="AlphaFoldDB" id="A0AAF0BBP3"/>
<keyword evidence="3" id="KW-0808">Transferase</keyword>
<evidence type="ECO:0000256" key="6">
    <source>
        <dbReference type="PIRSR" id="PIRSR000699-2"/>
    </source>
</evidence>
<name>A0AAF0BBP3_9ENTE</name>
<evidence type="ECO:0000256" key="1">
    <source>
        <dbReference type="ARBA" id="ARBA00022448"/>
    </source>
</evidence>
<evidence type="ECO:0000256" key="4">
    <source>
        <dbReference type="ARBA" id="ARBA00022683"/>
    </source>
</evidence>
<evidence type="ECO:0000256" key="7">
    <source>
        <dbReference type="PROSITE-ProRule" id="PRU00418"/>
    </source>
</evidence>
<accession>A0AAF0BBP3</accession>
<dbReference type="EMBL" id="CP116507">
    <property type="protein sequence ID" value="WCG21858.1"/>
    <property type="molecule type" value="Genomic_DNA"/>
</dbReference>
<dbReference type="PROSITE" id="PS51095">
    <property type="entry name" value="PTS_EIIA_TYPE_3"/>
    <property type="match status" value="1"/>
</dbReference>